<reference evidence="6" key="1">
    <citation type="submission" date="2021-11" db="EMBL/GenBank/DDBJ databases">
        <authorList>
            <person name="Rodrigo-Torres L."/>
            <person name="Arahal R. D."/>
            <person name="Lucena T."/>
        </authorList>
    </citation>
    <scope>NUCLEOTIDE SEQUENCE</scope>
    <source>
        <strain evidence="6">CECT 7929</strain>
    </source>
</reference>
<name>A0ABM8ZZ24_9VIBR</name>
<evidence type="ECO:0000256" key="4">
    <source>
        <dbReference type="ARBA" id="ARBA00022840"/>
    </source>
</evidence>
<gene>
    <name evidence="6" type="primary">oppF_2</name>
    <name evidence="6" type="ORF">VST7929_03295</name>
</gene>
<proteinExistence type="inferred from homology"/>
<evidence type="ECO:0000313" key="7">
    <source>
        <dbReference type="Proteomes" id="UP000838672"/>
    </source>
</evidence>
<evidence type="ECO:0000256" key="3">
    <source>
        <dbReference type="ARBA" id="ARBA00022741"/>
    </source>
</evidence>
<evidence type="ECO:0000256" key="1">
    <source>
        <dbReference type="ARBA" id="ARBA00005417"/>
    </source>
</evidence>
<dbReference type="Pfam" id="PF00005">
    <property type="entry name" value="ABC_tran"/>
    <property type="match status" value="1"/>
</dbReference>
<dbReference type="Proteomes" id="UP000838672">
    <property type="component" value="Unassembled WGS sequence"/>
</dbReference>
<dbReference type="InterPro" id="IPR027417">
    <property type="entry name" value="P-loop_NTPase"/>
</dbReference>
<protein>
    <submittedName>
        <fullName evidence="6">Oligopeptide transport ATP-binding protein OppF</fullName>
    </submittedName>
</protein>
<dbReference type="PANTHER" id="PTHR43776:SF7">
    <property type="entry name" value="D,D-DIPEPTIDE TRANSPORT ATP-BINDING PROTEIN DDPF-RELATED"/>
    <property type="match status" value="1"/>
</dbReference>
<dbReference type="InterPro" id="IPR003439">
    <property type="entry name" value="ABC_transporter-like_ATP-bd"/>
</dbReference>
<evidence type="ECO:0000313" key="6">
    <source>
        <dbReference type="EMBL" id="CAH0536278.1"/>
    </source>
</evidence>
<keyword evidence="4 6" id="KW-0067">ATP-binding</keyword>
<dbReference type="SUPFAM" id="SSF52540">
    <property type="entry name" value="P-loop containing nucleoside triphosphate hydrolases"/>
    <property type="match status" value="1"/>
</dbReference>
<sequence length="147" mass="16379">MRALRQQMQMVFQDPMESLNARHTIGMIIEEPLLIHGLGNQQQRRARVLALLEKVGMPASSIDKYPHEFSGGQRQRIGIARAIALSPKLLICDEAVSALDVSVQAQIINLLLSLQQEMGLATIFIAHDLSVVRHVSDRIAVMYQGEI</sequence>
<comment type="caution">
    <text evidence="6">The sequence shown here is derived from an EMBL/GenBank/DDBJ whole genome shotgun (WGS) entry which is preliminary data.</text>
</comment>
<feature type="domain" description="ABC transporter" evidence="5">
    <location>
        <begin position="2"/>
        <end position="96"/>
    </location>
</feature>
<dbReference type="GO" id="GO:0005524">
    <property type="term" value="F:ATP binding"/>
    <property type="evidence" value="ECO:0007669"/>
    <property type="project" value="UniProtKB-KW"/>
</dbReference>
<evidence type="ECO:0000256" key="2">
    <source>
        <dbReference type="ARBA" id="ARBA00022448"/>
    </source>
</evidence>
<accession>A0ABM8ZZ24</accession>
<keyword evidence="2" id="KW-0813">Transport</keyword>
<organism evidence="6 7">
    <name type="scientific">Vibrio stylophorae</name>
    <dbReference type="NCBI Taxonomy" id="659351"/>
    <lineage>
        <taxon>Bacteria</taxon>
        <taxon>Pseudomonadati</taxon>
        <taxon>Pseudomonadota</taxon>
        <taxon>Gammaproteobacteria</taxon>
        <taxon>Vibrionales</taxon>
        <taxon>Vibrionaceae</taxon>
        <taxon>Vibrio</taxon>
    </lineage>
</organism>
<evidence type="ECO:0000259" key="5">
    <source>
        <dbReference type="Pfam" id="PF00005"/>
    </source>
</evidence>
<keyword evidence="7" id="KW-1185">Reference proteome</keyword>
<dbReference type="EMBL" id="CAKLDI010000003">
    <property type="protein sequence ID" value="CAH0536278.1"/>
    <property type="molecule type" value="Genomic_DNA"/>
</dbReference>
<dbReference type="InterPro" id="IPR050319">
    <property type="entry name" value="ABC_transp_ATP-bind"/>
</dbReference>
<keyword evidence="3" id="KW-0547">Nucleotide-binding</keyword>
<dbReference type="Gene3D" id="3.40.50.300">
    <property type="entry name" value="P-loop containing nucleotide triphosphate hydrolases"/>
    <property type="match status" value="1"/>
</dbReference>
<comment type="similarity">
    <text evidence="1">Belongs to the ABC transporter superfamily.</text>
</comment>
<dbReference type="CDD" id="cd03257">
    <property type="entry name" value="ABC_NikE_OppD_transporters"/>
    <property type="match status" value="1"/>
</dbReference>
<dbReference type="PANTHER" id="PTHR43776">
    <property type="entry name" value="TRANSPORT ATP-BINDING PROTEIN"/>
    <property type="match status" value="1"/>
</dbReference>